<comment type="caution">
    <text evidence="1">The sequence shown here is derived from an EMBL/GenBank/DDBJ whole genome shotgun (WGS) entry which is preliminary data.</text>
</comment>
<feature type="non-terminal residue" evidence="1">
    <location>
        <position position="53"/>
    </location>
</feature>
<protein>
    <submittedName>
        <fullName evidence="1">5361_t:CDS:1</fullName>
    </submittedName>
</protein>
<evidence type="ECO:0000313" key="2">
    <source>
        <dbReference type="Proteomes" id="UP000789706"/>
    </source>
</evidence>
<dbReference type="AlphaFoldDB" id="A0A9N9D984"/>
<proteinExistence type="predicted"/>
<keyword evidence="2" id="KW-1185">Reference proteome</keyword>
<gene>
    <name evidence="1" type="ORF">DEBURN_LOCUS10644</name>
</gene>
<accession>A0A9N9D984</accession>
<sequence length="53" mass="6419">MSNTEAHSEEHFEKYFENYNTDNEVLSVQNTIKFLSKKRTSKIYQYFTYGIDE</sequence>
<dbReference type="Proteomes" id="UP000789706">
    <property type="component" value="Unassembled WGS sequence"/>
</dbReference>
<organism evidence="1 2">
    <name type="scientific">Diversispora eburnea</name>
    <dbReference type="NCBI Taxonomy" id="1213867"/>
    <lineage>
        <taxon>Eukaryota</taxon>
        <taxon>Fungi</taxon>
        <taxon>Fungi incertae sedis</taxon>
        <taxon>Mucoromycota</taxon>
        <taxon>Glomeromycotina</taxon>
        <taxon>Glomeromycetes</taxon>
        <taxon>Diversisporales</taxon>
        <taxon>Diversisporaceae</taxon>
        <taxon>Diversispora</taxon>
    </lineage>
</organism>
<evidence type="ECO:0000313" key="1">
    <source>
        <dbReference type="EMBL" id="CAG8627865.1"/>
    </source>
</evidence>
<dbReference type="EMBL" id="CAJVPK010003498">
    <property type="protein sequence ID" value="CAG8627865.1"/>
    <property type="molecule type" value="Genomic_DNA"/>
</dbReference>
<reference evidence="1" key="1">
    <citation type="submission" date="2021-06" db="EMBL/GenBank/DDBJ databases">
        <authorList>
            <person name="Kallberg Y."/>
            <person name="Tangrot J."/>
            <person name="Rosling A."/>
        </authorList>
    </citation>
    <scope>NUCLEOTIDE SEQUENCE</scope>
    <source>
        <strain evidence="1">AZ414A</strain>
    </source>
</reference>
<name>A0A9N9D984_9GLOM</name>